<evidence type="ECO:0000256" key="9">
    <source>
        <dbReference type="ARBA" id="ARBA00023136"/>
    </source>
</evidence>
<dbReference type="PROSITE" id="PS50929">
    <property type="entry name" value="ABC_TM1F"/>
    <property type="match status" value="1"/>
</dbReference>
<feature type="transmembrane region" description="Helical" evidence="12">
    <location>
        <begin position="294"/>
        <end position="315"/>
    </location>
</feature>
<dbReference type="CDD" id="cd18564">
    <property type="entry name" value="ABC_6TM_exporter_like"/>
    <property type="match status" value="1"/>
</dbReference>
<dbReference type="FunFam" id="3.40.50.300:FF:000221">
    <property type="entry name" value="Multidrug ABC transporter ATP-binding protein"/>
    <property type="match status" value="1"/>
</dbReference>
<dbReference type="GO" id="GO:0005524">
    <property type="term" value="F:ATP binding"/>
    <property type="evidence" value="ECO:0007669"/>
    <property type="project" value="UniProtKB-KW"/>
</dbReference>
<dbReference type="InterPro" id="IPR003439">
    <property type="entry name" value="ABC_transporter-like_ATP-bd"/>
</dbReference>
<dbReference type="PROSITE" id="PS50893">
    <property type="entry name" value="ABC_TRANSPORTER_2"/>
    <property type="match status" value="1"/>
</dbReference>
<keyword evidence="7 15" id="KW-0067">ATP-binding</keyword>
<evidence type="ECO:0000256" key="4">
    <source>
        <dbReference type="ARBA" id="ARBA00022519"/>
    </source>
</evidence>
<dbReference type="Gene3D" id="3.40.50.300">
    <property type="entry name" value="P-loop containing nucleotide triphosphate hydrolases"/>
    <property type="match status" value="1"/>
</dbReference>
<proteinExistence type="inferred from homology"/>
<dbReference type="GO" id="GO:0016887">
    <property type="term" value="F:ATP hydrolysis activity"/>
    <property type="evidence" value="ECO:0007669"/>
    <property type="project" value="InterPro"/>
</dbReference>
<dbReference type="InterPro" id="IPR036640">
    <property type="entry name" value="ABC1_TM_sf"/>
</dbReference>
<dbReference type="GO" id="GO:0005886">
    <property type="term" value="C:plasma membrane"/>
    <property type="evidence" value="ECO:0007669"/>
    <property type="project" value="UniProtKB-SubCell"/>
</dbReference>
<comment type="subcellular location">
    <subcellularLocation>
        <location evidence="1">Cell inner membrane</location>
        <topology evidence="1">Multi-pass membrane protein</topology>
    </subcellularLocation>
</comment>
<protein>
    <submittedName>
        <fullName evidence="15">ABC transporter ATP-binding protein</fullName>
    </submittedName>
</protein>
<keyword evidence="3" id="KW-1003">Cell membrane</keyword>
<name>A0A846TM06_9MICC</name>
<dbReference type="InterPro" id="IPR017871">
    <property type="entry name" value="ABC_transporter-like_CS"/>
</dbReference>
<dbReference type="InterPro" id="IPR039421">
    <property type="entry name" value="Type_1_exporter"/>
</dbReference>
<dbReference type="SUPFAM" id="SSF90123">
    <property type="entry name" value="ABC transporter transmembrane region"/>
    <property type="match status" value="1"/>
</dbReference>
<evidence type="ECO:0000256" key="6">
    <source>
        <dbReference type="ARBA" id="ARBA00022741"/>
    </source>
</evidence>
<dbReference type="PANTHER" id="PTHR43394:SF1">
    <property type="entry name" value="ATP-BINDING CASSETTE SUB-FAMILY B MEMBER 10, MITOCHONDRIAL"/>
    <property type="match status" value="1"/>
</dbReference>
<keyword evidence="2" id="KW-0813">Transport</keyword>
<comment type="similarity">
    <text evidence="10">Belongs to the ABC transporter superfamily. Siderophore-Fe(3+) uptake transporter (SIUT) (TC 3.A.1.21) family.</text>
</comment>
<dbReference type="InterPro" id="IPR011527">
    <property type="entry name" value="ABC1_TM_dom"/>
</dbReference>
<keyword evidence="16" id="KW-1185">Reference proteome</keyword>
<feature type="compositionally biased region" description="Basic and acidic residues" evidence="11">
    <location>
        <begin position="1"/>
        <end position="17"/>
    </location>
</feature>
<evidence type="ECO:0000256" key="10">
    <source>
        <dbReference type="ARBA" id="ARBA00023455"/>
    </source>
</evidence>
<keyword evidence="8 12" id="KW-1133">Transmembrane helix</keyword>
<dbReference type="Pfam" id="PF00664">
    <property type="entry name" value="ABC_membrane"/>
    <property type="match status" value="1"/>
</dbReference>
<feature type="domain" description="ABC transporter" evidence="13">
    <location>
        <begin position="386"/>
        <end position="623"/>
    </location>
</feature>
<evidence type="ECO:0000256" key="7">
    <source>
        <dbReference type="ARBA" id="ARBA00022840"/>
    </source>
</evidence>
<evidence type="ECO:0000256" key="11">
    <source>
        <dbReference type="SAM" id="MobiDB-lite"/>
    </source>
</evidence>
<keyword evidence="4" id="KW-0997">Cell inner membrane</keyword>
<evidence type="ECO:0000256" key="1">
    <source>
        <dbReference type="ARBA" id="ARBA00004429"/>
    </source>
</evidence>
<dbReference type="GO" id="GO:0015421">
    <property type="term" value="F:ABC-type oligopeptide transporter activity"/>
    <property type="evidence" value="ECO:0007669"/>
    <property type="project" value="TreeGrafter"/>
</dbReference>
<keyword evidence="5 12" id="KW-0812">Transmembrane</keyword>
<gene>
    <name evidence="15" type="ORF">GTW58_05915</name>
</gene>
<evidence type="ECO:0000313" key="15">
    <source>
        <dbReference type="EMBL" id="NKE09483.1"/>
    </source>
</evidence>
<dbReference type="RefSeq" id="WP_119932864.1">
    <property type="nucleotide sequence ID" value="NZ_JAAVUN010000009.1"/>
</dbReference>
<evidence type="ECO:0000313" key="16">
    <source>
        <dbReference type="Proteomes" id="UP000521379"/>
    </source>
</evidence>
<keyword evidence="9 12" id="KW-0472">Membrane</keyword>
<reference evidence="15 16" key="1">
    <citation type="submission" date="2020-02" db="EMBL/GenBank/DDBJ databases">
        <authorList>
            <person name="Sun Q."/>
        </authorList>
    </citation>
    <scope>NUCLEOTIDE SEQUENCE [LARGE SCALE GENOMIC DNA]</scope>
    <source>
        <strain evidence="15 16">YIM 13062</strain>
    </source>
</reference>
<dbReference type="SMART" id="SM00382">
    <property type="entry name" value="AAA"/>
    <property type="match status" value="1"/>
</dbReference>
<dbReference type="InterPro" id="IPR027417">
    <property type="entry name" value="P-loop_NTPase"/>
</dbReference>
<evidence type="ECO:0000256" key="3">
    <source>
        <dbReference type="ARBA" id="ARBA00022475"/>
    </source>
</evidence>
<dbReference type="SUPFAM" id="SSF52540">
    <property type="entry name" value="P-loop containing nucleoside triphosphate hydrolases"/>
    <property type="match status" value="1"/>
</dbReference>
<organism evidence="15 16">
    <name type="scientific">Kocuria subflava</name>
    <dbReference type="NCBI Taxonomy" id="1736139"/>
    <lineage>
        <taxon>Bacteria</taxon>
        <taxon>Bacillati</taxon>
        <taxon>Actinomycetota</taxon>
        <taxon>Actinomycetes</taxon>
        <taxon>Micrococcales</taxon>
        <taxon>Micrococcaceae</taxon>
        <taxon>Kocuria</taxon>
    </lineage>
</organism>
<keyword evidence="6" id="KW-0547">Nucleotide-binding</keyword>
<evidence type="ECO:0000256" key="12">
    <source>
        <dbReference type="SAM" id="Phobius"/>
    </source>
</evidence>
<sequence>MSAVADESRGGDRDKRVTARTARKSKVTKIEKQALGRTLNLIRPHLGEHRWLIAGGVVALLLEVAFRVLEPWPLKILIDSITRSLGADATAVDPWIPEASWQLLLAAGLATVCIVGFRALTNYLATVAFALVGSRVSTVLRGRLFRHVQSLSDRFHSSSRAGDTVQRIVSDIGKLQEVAVTAGLPLLANVITLVVMCIVMLVLDWMLALVVVGAILAFWFISRGSSGKITEASRKTRKGEGALANTAHESLGAIRVVQAYGLEDRMAASFEKSNQMALTQGVQSRRLAAGLERATDVIVGVATAVVLVGGGWRVLQEQMTLGDLVLFTTYLKTCMKPLRDMAKYTGRIARATASGERVADLMETTPEIRDTAESTPLQAVRGEIAFRRVDASYGDPADPHHGLVLQDIDVVIRPGQHVSVIGPSGSGKSTLASLLVRAMDPVHGSVAVDGQDLRLLSVASVRSNVALLLQESVLFHGTIRENIRMGREDATDAQVEAAAKAAQAHEFVTGFPQGYDTVVAERGSTLSGGQRQRIAIARALLRDAPVVVLDEATTGLDPQSTQAVVDAIAELIQGRTSVAVTHDAAMALASDRVLWVQEGRILLDGTPEDLLADPDGVFAAWVAQQQARDQAEVHAADSTEGQRP</sequence>
<dbReference type="PROSITE" id="PS00211">
    <property type="entry name" value="ABC_TRANSPORTER_1"/>
    <property type="match status" value="1"/>
</dbReference>
<dbReference type="EMBL" id="JAAVUN010000009">
    <property type="protein sequence ID" value="NKE09483.1"/>
    <property type="molecule type" value="Genomic_DNA"/>
</dbReference>
<evidence type="ECO:0000256" key="2">
    <source>
        <dbReference type="ARBA" id="ARBA00022448"/>
    </source>
</evidence>
<feature type="transmembrane region" description="Helical" evidence="12">
    <location>
        <begin position="51"/>
        <end position="69"/>
    </location>
</feature>
<dbReference type="Pfam" id="PF00005">
    <property type="entry name" value="ABC_tran"/>
    <property type="match status" value="1"/>
</dbReference>
<evidence type="ECO:0000259" key="14">
    <source>
        <dbReference type="PROSITE" id="PS50929"/>
    </source>
</evidence>
<dbReference type="PANTHER" id="PTHR43394">
    <property type="entry name" value="ATP-DEPENDENT PERMEASE MDL1, MITOCHONDRIAL"/>
    <property type="match status" value="1"/>
</dbReference>
<dbReference type="AlphaFoldDB" id="A0A846TM06"/>
<dbReference type="Gene3D" id="1.20.1560.10">
    <property type="entry name" value="ABC transporter type 1, transmembrane domain"/>
    <property type="match status" value="1"/>
</dbReference>
<dbReference type="InterPro" id="IPR003593">
    <property type="entry name" value="AAA+_ATPase"/>
</dbReference>
<feature type="region of interest" description="Disordered" evidence="11">
    <location>
        <begin position="1"/>
        <end position="23"/>
    </location>
</feature>
<feature type="transmembrane region" description="Helical" evidence="12">
    <location>
        <begin position="190"/>
        <end position="221"/>
    </location>
</feature>
<accession>A0A846TM06</accession>
<feature type="domain" description="ABC transmembrane type-1" evidence="14">
    <location>
        <begin position="54"/>
        <end position="350"/>
    </location>
</feature>
<evidence type="ECO:0000256" key="5">
    <source>
        <dbReference type="ARBA" id="ARBA00022692"/>
    </source>
</evidence>
<dbReference type="Proteomes" id="UP000521379">
    <property type="component" value="Unassembled WGS sequence"/>
</dbReference>
<evidence type="ECO:0000256" key="8">
    <source>
        <dbReference type="ARBA" id="ARBA00022989"/>
    </source>
</evidence>
<comment type="caution">
    <text evidence="15">The sequence shown here is derived from an EMBL/GenBank/DDBJ whole genome shotgun (WGS) entry which is preliminary data.</text>
</comment>
<evidence type="ECO:0000259" key="13">
    <source>
        <dbReference type="PROSITE" id="PS50893"/>
    </source>
</evidence>
<feature type="transmembrane region" description="Helical" evidence="12">
    <location>
        <begin position="99"/>
        <end position="117"/>
    </location>
</feature>